<dbReference type="Pfam" id="PF13837">
    <property type="entry name" value="Myb_DNA-bind_4"/>
    <property type="match status" value="1"/>
</dbReference>
<name>A0A4V3WRC7_CAMSN</name>
<dbReference type="SMART" id="SM00595">
    <property type="entry name" value="MADF"/>
    <property type="match status" value="1"/>
</dbReference>
<proteinExistence type="predicted"/>
<accession>A0A4V3WRC7</accession>
<evidence type="ECO:0000313" key="2">
    <source>
        <dbReference type="EMBL" id="THG23477.1"/>
    </source>
</evidence>
<protein>
    <recommendedName>
        <fullName evidence="1">Myb-like domain-containing protein</fullName>
    </recommendedName>
</protein>
<comment type="caution">
    <text evidence="2">The sequence shown here is derived from an EMBL/GenBank/DDBJ whole genome shotgun (WGS) entry which is preliminary data.</text>
</comment>
<dbReference type="Proteomes" id="UP000306102">
    <property type="component" value="Unassembled WGS sequence"/>
</dbReference>
<dbReference type="PANTHER" id="PTHR31307:SF43">
    <property type="entry name" value="TRIHELIX TRANSCRIPTION FACTOR ASIL2-LIKE"/>
    <property type="match status" value="1"/>
</dbReference>
<dbReference type="InterPro" id="IPR044823">
    <property type="entry name" value="ASIL1/2-like"/>
</dbReference>
<sequence>MSMTTTEKKPPRKFPPPCWTQEETLALIDVYRERWYALRRGYLRTADWDAVAAAVVTRCPDASPSKTSAQCRHKMEKLRQKYRTEKQRSLSFPGRFFSSWFFFDNMDSMSLPLGSNQNVINRIESGVESVKKIDGNSSSNLGLGEDGVGVDRNSVILGLRAKNCSKIDANSNPNCGSTVLNGHSSYLDEGSDEDVGEDTDFQGPIRSKKFEKIHGNFAPNFDSDGGFYIKTPMDQDLVPPGFRAKKFNDRYSIPTGIRSKSSGKTDGNSCPNLDSRFVNGNGFSSTFGLGLGLGKKTGGDGRGVKRERGEIAEMASAIKVLGEGFVKMEKMKMEMAGEIEKMRMEMEMKRNELILESQRQIVDAFVTVLQENKKKKANTTPSPES</sequence>
<dbReference type="Gene3D" id="1.10.10.60">
    <property type="entry name" value="Homeodomain-like"/>
    <property type="match status" value="1"/>
</dbReference>
<keyword evidence="3" id="KW-1185">Reference proteome</keyword>
<evidence type="ECO:0000313" key="3">
    <source>
        <dbReference type="Proteomes" id="UP000306102"/>
    </source>
</evidence>
<feature type="domain" description="Myb-like" evidence="1">
    <location>
        <begin position="19"/>
        <end position="79"/>
    </location>
</feature>
<dbReference type="EMBL" id="SDRB02000285">
    <property type="protein sequence ID" value="THG23477.1"/>
    <property type="molecule type" value="Genomic_DNA"/>
</dbReference>
<evidence type="ECO:0000259" key="1">
    <source>
        <dbReference type="PROSITE" id="PS50090"/>
    </source>
</evidence>
<reference evidence="2 3" key="1">
    <citation type="journal article" date="2018" name="Proc. Natl. Acad. Sci. U.S.A.">
        <title>Draft genome sequence of Camellia sinensis var. sinensis provides insights into the evolution of the tea genome and tea quality.</title>
        <authorList>
            <person name="Wei C."/>
            <person name="Yang H."/>
            <person name="Wang S."/>
            <person name="Zhao J."/>
            <person name="Liu C."/>
            <person name="Gao L."/>
            <person name="Xia E."/>
            <person name="Lu Y."/>
            <person name="Tai Y."/>
            <person name="She G."/>
            <person name="Sun J."/>
            <person name="Cao H."/>
            <person name="Tong W."/>
            <person name="Gao Q."/>
            <person name="Li Y."/>
            <person name="Deng W."/>
            <person name="Jiang X."/>
            <person name="Wang W."/>
            <person name="Chen Q."/>
            <person name="Zhang S."/>
            <person name="Li H."/>
            <person name="Wu J."/>
            <person name="Wang P."/>
            <person name="Li P."/>
            <person name="Shi C."/>
            <person name="Zheng F."/>
            <person name="Jian J."/>
            <person name="Huang B."/>
            <person name="Shan D."/>
            <person name="Shi M."/>
            <person name="Fang C."/>
            <person name="Yue Y."/>
            <person name="Li F."/>
            <person name="Li D."/>
            <person name="Wei S."/>
            <person name="Han B."/>
            <person name="Jiang C."/>
            <person name="Yin Y."/>
            <person name="Xia T."/>
            <person name="Zhang Z."/>
            <person name="Bennetzen J.L."/>
            <person name="Zhao S."/>
            <person name="Wan X."/>
        </authorList>
    </citation>
    <scope>NUCLEOTIDE SEQUENCE [LARGE SCALE GENOMIC DNA]</scope>
    <source>
        <strain evidence="3">cv. Shuchazao</strain>
        <tissue evidence="2">Leaf</tissue>
    </source>
</reference>
<dbReference type="PANTHER" id="PTHR31307">
    <property type="entry name" value="TRIHELIX TRANSCRIPTION FACTOR ASIL2"/>
    <property type="match status" value="1"/>
</dbReference>
<dbReference type="InterPro" id="IPR001005">
    <property type="entry name" value="SANT/Myb"/>
</dbReference>
<dbReference type="AlphaFoldDB" id="A0A4V3WRC7"/>
<dbReference type="PROSITE" id="PS50090">
    <property type="entry name" value="MYB_LIKE"/>
    <property type="match status" value="1"/>
</dbReference>
<gene>
    <name evidence="2" type="ORF">TEA_003937</name>
</gene>
<dbReference type="InterPro" id="IPR044822">
    <property type="entry name" value="Myb_DNA-bind_4"/>
</dbReference>
<organism evidence="2 3">
    <name type="scientific">Camellia sinensis var. sinensis</name>
    <name type="common">China tea</name>
    <dbReference type="NCBI Taxonomy" id="542762"/>
    <lineage>
        <taxon>Eukaryota</taxon>
        <taxon>Viridiplantae</taxon>
        <taxon>Streptophyta</taxon>
        <taxon>Embryophyta</taxon>
        <taxon>Tracheophyta</taxon>
        <taxon>Spermatophyta</taxon>
        <taxon>Magnoliopsida</taxon>
        <taxon>eudicotyledons</taxon>
        <taxon>Gunneridae</taxon>
        <taxon>Pentapetalae</taxon>
        <taxon>asterids</taxon>
        <taxon>Ericales</taxon>
        <taxon>Theaceae</taxon>
        <taxon>Camellia</taxon>
    </lineage>
</organism>